<gene>
    <name evidence="2" type="ORF">fugu_018977</name>
</gene>
<feature type="region of interest" description="Disordered" evidence="1">
    <location>
        <begin position="338"/>
        <end position="371"/>
    </location>
</feature>
<name>A0A4Z2BI42_9TELE</name>
<proteinExistence type="predicted"/>
<dbReference type="GO" id="GO:0035869">
    <property type="term" value="C:ciliary transition zone"/>
    <property type="evidence" value="ECO:0007669"/>
    <property type="project" value="TreeGrafter"/>
</dbReference>
<evidence type="ECO:0000256" key="1">
    <source>
        <dbReference type="SAM" id="MobiDB-lite"/>
    </source>
</evidence>
<evidence type="ECO:0000313" key="3">
    <source>
        <dbReference type="Proteomes" id="UP000516260"/>
    </source>
</evidence>
<dbReference type="InterPro" id="IPR028236">
    <property type="entry name" value="CPLANE1"/>
</dbReference>
<accession>A0A4Z2BI42</accession>
<dbReference type="GO" id="GO:0060271">
    <property type="term" value="P:cilium assembly"/>
    <property type="evidence" value="ECO:0007669"/>
    <property type="project" value="TreeGrafter"/>
</dbReference>
<evidence type="ECO:0000313" key="2">
    <source>
        <dbReference type="EMBL" id="TNM91965.1"/>
    </source>
</evidence>
<dbReference type="Proteomes" id="UP000516260">
    <property type="component" value="Chromosome 21"/>
</dbReference>
<sequence>MASYFTNQPLYVCPPHHVGFLPPLHLPRALTVGRLVPLCQEEVSRAVRQQQLSEVWTVEYAQDLLLLGGLLPESVWLAYHLGDWKTAVPNGLYLPSPPLYCPQPSPSTQDHIGQFSEVALRHRVSGVLQRLLLLLRSAHCCHPAAQWYIGHLWHSRRMLLKMKKKYAYPSLDDEYVFPEGLKKVVTHAGFFRKTPDKKHLDSDTIHIITCFRELCALCWMLHIRDQLSVSCRKYQALRQHGRHEEIPVGPEMTSACVDALSWACRFLPFSCFLGVEEMLQDLLLSLLSELPSLSQVADTLVRAFLDEEESVRVPLREKVQVTAAESEAMQCPWGIKAKRGRDDAKQAKAESKRVQSECHPGGSSEDEQPSPPVFGVWEFELEDEEYLNFLELFFSYVLEKGGADEGELPLLKSFSSKLKERELHSLTFDVLTTVHRRQRDTHHLVRKHPGSDPPVFRAGCCYKPVKQDVKSELQLSAVSTEEPISRAAVGKKGTPLCSAMTSGACIPLPPTRRTVTPVLQPDVDRKLERESSVDTGYPGSANTPITGIDDSTQQAEPFIGPPTHEAEDLASVRTPLFHEPHQVTLDAQQREASSQLCLHDLHVSPERAGVTSLKRHKAALHQSHRIFPLFLLKQSFLLQLKCLSPTHQ</sequence>
<dbReference type="PANTHER" id="PTHR14492:SF4">
    <property type="entry name" value="CILIOGENESIS AND PLANAR POLARITY EFFECTOR 1"/>
    <property type="match status" value="1"/>
</dbReference>
<feature type="region of interest" description="Disordered" evidence="1">
    <location>
        <begin position="526"/>
        <end position="551"/>
    </location>
</feature>
<reference evidence="2 3" key="1">
    <citation type="submission" date="2019-04" db="EMBL/GenBank/DDBJ databases">
        <title>The sequence and de novo assembly of Takifugu bimaculatus genome using PacBio and Hi-C technologies.</title>
        <authorList>
            <person name="Xu P."/>
            <person name="Liu B."/>
            <person name="Zhou Z."/>
        </authorList>
    </citation>
    <scope>NUCLEOTIDE SEQUENCE [LARGE SCALE GENOMIC DNA]</scope>
    <source>
        <strain evidence="2">TB-2018</strain>
        <tissue evidence="2">Muscle</tissue>
    </source>
</reference>
<comment type="caution">
    <text evidence="2">The sequence shown here is derived from an EMBL/GenBank/DDBJ whole genome shotgun (WGS) entry which is preliminary data.</text>
</comment>
<protein>
    <submittedName>
        <fullName evidence="2">Uncharacterized protein</fullName>
    </submittedName>
</protein>
<feature type="compositionally biased region" description="Polar residues" evidence="1">
    <location>
        <begin position="540"/>
        <end position="551"/>
    </location>
</feature>
<dbReference type="EMBL" id="SWLE01000014">
    <property type="protein sequence ID" value="TNM91965.1"/>
    <property type="molecule type" value="Genomic_DNA"/>
</dbReference>
<dbReference type="PANTHER" id="PTHR14492">
    <property type="entry name" value="JBTS17"/>
    <property type="match status" value="1"/>
</dbReference>
<keyword evidence="3" id="KW-1185">Reference proteome</keyword>
<organism evidence="2 3">
    <name type="scientific">Takifugu bimaculatus</name>
    <dbReference type="NCBI Taxonomy" id="433685"/>
    <lineage>
        <taxon>Eukaryota</taxon>
        <taxon>Metazoa</taxon>
        <taxon>Chordata</taxon>
        <taxon>Craniata</taxon>
        <taxon>Vertebrata</taxon>
        <taxon>Euteleostomi</taxon>
        <taxon>Actinopterygii</taxon>
        <taxon>Neopterygii</taxon>
        <taxon>Teleostei</taxon>
        <taxon>Neoteleostei</taxon>
        <taxon>Acanthomorphata</taxon>
        <taxon>Eupercaria</taxon>
        <taxon>Tetraodontiformes</taxon>
        <taxon>Tetradontoidea</taxon>
        <taxon>Tetraodontidae</taxon>
        <taxon>Takifugu</taxon>
    </lineage>
</organism>
<feature type="compositionally biased region" description="Basic and acidic residues" evidence="1">
    <location>
        <begin position="340"/>
        <end position="356"/>
    </location>
</feature>
<dbReference type="AlphaFoldDB" id="A0A4Z2BI42"/>